<dbReference type="Proteomes" id="UP000634004">
    <property type="component" value="Unassembled WGS sequence"/>
</dbReference>
<dbReference type="InterPro" id="IPR035451">
    <property type="entry name" value="Ada-like_dom_sf"/>
</dbReference>
<dbReference type="CDD" id="cd06445">
    <property type="entry name" value="ATase"/>
    <property type="match status" value="1"/>
</dbReference>
<dbReference type="AlphaFoldDB" id="A0A8J3G1M5"/>
<dbReference type="GO" id="GO:0003908">
    <property type="term" value="F:methylated-DNA-[protein]-cysteine S-methyltransferase activity"/>
    <property type="evidence" value="ECO:0007669"/>
    <property type="project" value="UniProtKB-EC"/>
</dbReference>
<dbReference type="Pfam" id="PF01035">
    <property type="entry name" value="DNA_binding_1"/>
    <property type="match status" value="1"/>
</dbReference>
<dbReference type="InterPro" id="IPR014048">
    <property type="entry name" value="MethylDNA_cys_MeTrfase_DNA-bd"/>
</dbReference>
<evidence type="ECO:0000256" key="9">
    <source>
        <dbReference type="ARBA" id="ARBA00049348"/>
    </source>
</evidence>
<evidence type="ECO:0000313" key="12">
    <source>
        <dbReference type="Proteomes" id="UP000634004"/>
    </source>
</evidence>
<accession>A0A8J3G1M5</accession>
<dbReference type="GO" id="GO:0006281">
    <property type="term" value="P:DNA repair"/>
    <property type="evidence" value="ECO:0007669"/>
    <property type="project" value="UniProtKB-KW"/>
</dbReference>
<evidence type="ECO:0000256" key="6">
    <source>
        <dbReference type="ARBA" id="ARBA00022763"/>
    </source>
</evidence>
<dbReference type="Gene3D" id="1.10.10.60">
    <property type="entry name" value="Homeodomain-like"/>
    <property type="match status" value="1"/>
</dbReference>
<dbReference type="SUPFAM" id="SSF46767">
    <property type="entry name" value="Methylated DNA-protein cysteine methyltransferase, C-terminal domain"/>
    <property type="match status" value="1"/>
</dbReference>
<dbReference type="PANTHER" id="PTHR10815">
    <property type="entry name" value="METHYLATED-DNA--PROTEIN-CYSTEINE METHYLTRANSFERASE"/>
    <property type="match status" value="1"/>
</dbReference>
<keyword evidence="5" id="KW-0808">Transferase</keyword>
<dbReference type="GO" id="GO:0008270">
    <property type="term" value="F:zinc ion binding"/>
    <property type="evidence" value="ECO:0007669"/>
    <property type="project" value="InterPro"/>
</dbReference>
<evidence type="ECO:0000256" key="1">
    <source>
        <dbReference type="ARBA" id="ARBA00001286"/>
    </source>
</evidence>
<dbReference type="EMBL" id="BMZH01000002">
    <property type="protein sequence ID" value="GHA87251.1"/>
    <property type="molecule type" value="Genomic_DNA"/>
</dbReference>
<evidence type="ECO:0000256" key="7">
    <source>
        <dbReference type="ARBA" id="ARBA00023159"/>
    </source>
</evidence>
<dbReference type="InterPro" id="IPR036217">
    <property type="entry name" value="MethylDNA_cys_MeTrfase_DNAb"/>
</dbReference>
<keyword evidence="6" id="KW-0227">DNA damage</keyword>
<evidence type="ECO:0000256" key="5">
    <source>
        <dbReference type="ARBA" id="ARBA00022679"/>
    </source>
</evidence>
<keyword evidence="8" id="KW-0234">DNA repair</keyword>
<sequence length="309" mass="33564">MPKFENCEFYESPEAALRAGYRACKRCHPSGEDHALMLAVIALVEDNEDGRVDEAALKRAGIDPSTARRKFKQRLGMSVAEYARLRRLGLAAKAMAGGASVIDAQLDAGFESASGFRAAYAKTFGAAPAKGQADPLFVDWLDTAEGRMVVVTDDRALYLIEFVDRVKLPRQFERLRRIHGRAIVPGTTAITEIIRQEMDDYFAGTCQSFSVAIETTGTEFQDGVWDALQTIPYGETWSYAELATAIGNDKAVRAVASANGSNGLAIVIPCHRVIATGGGLGGYAGGIERKARLLDLERTHRALRDGDLF</sequence>
<reference evidence="11" key="1">
    <citation type="journal article" date="2014" name="Int. J. Syst. Evol. Microbiol.">
        <title>Complete genome sequence of Corynebacterium casei LMG S-19264T (=DSM 44701T), isolated from a smear-ripened cheese.</title>
        <authorList>
            <consortium name="US DOE Joint Genome Institute (JGI-PGF)"/>
            <person name="Walter F."/>
            <person name="Albersmeier A."/>
            <person name="Kalinowski J."/>
            <person name="Ruckert C."/>
        </authorList>
    </citation>
    <scope>NUCLEOTIDE SEQUENCE</scope>
    <source>
        <strain evidence="11">KCTC 32513</strain>
    </source>
</reference>
<reference evidence="11" key="2">
    <citation type="submission" date="2020-09" db="EMBL/GenBank/DDBJ databases">
        <authorList>
            <person name="Sun Q."/>
            <person name="Kim S."/>
        </authorList>
    </citation>
    <scope>NUCLEOTIDE SEQUENCE</scope>
    <source>
        <strain evidence="11">KCTC 32513</strain>
    </source>
</reference>
<dbReference type="Gene3D" id="1.10.10.10">
    <property type="entry name" value="Winged helix-like DNA-binding domain superfamily/Winged helix DNA-binding domain"/>
    <property type="match status" value="1"/>
</dbReference>
<dbReference type="EC" id="2.1.1.63" evidence="3"/>
<name>A0A8J3G1M5_9PROT</name>
<dbReference type="Gene3D" id="3.40.10.10">
    <property type="entry name" value="DNA Methylphosphotriester Repair Domain"/>
    <property type="match status" value="1"/>
</dbReference>
<feature type="domain" description="HTH araC/xylS-type" evidence="10">
    <location>
        <begin position="58"/>
        <end position="134"/>
    </location>
</feature>
<dbReference type="Pfam" id="PF02805">
    <property type="entry name" value="Ada_Zn_binding"/>
    <property type="match status" value="1"/>
</dbReference>
<dbReference type="GO" id="GO:0032259">
    <property type="term" value="P:methylation"/>
    <property type="evidence" value="ECO:0007669"/>
    <property type="project" value="UniProtKB-KW"/>
</dbReference>
<protein>
    <recommendedName>
        <fullName evidence="3">methylated-DNA--[protein]-cysteine S-methyltransferase</fullName>
        <ecNumber evidence="3">2.1.1.63</ecNumber>
    </recommendedName>
</protein>
<keyword evidence="12" id="KW-1185">Reference proteome</keyword>
<dbReference type="SMART" id="SM00342">
    <property type="entry name" value="HTH_ARAC"/>
    <property type="match status" value="1"/>
</dbReference>
<keyword evidence="4 11" id="KW-0489">Methyltransferase</keyword>
<comment type="catalytic activity">
    <reaction evidence="1">
        <text>a 4-O-methyl-thymidine in DNA + L-cysteinyl-[protein] = a thymidine in DNA + S-methyl-L-cysteinyl-[protein]</text>
        <dbReference type="Rhea" id="RHEA:53428"/>
        <dbReference type="Rhea" id="RHEA-COMP:10131"/>
        <dbReference type="Rhea" id="RHEA-COMP:10132"/>
        <dbReference type="Rhea" id="RHEA-COMP:13555"/>
        <dbReference type="Rhea" id="RHEA-COMP:13556"/>
        <dbReference type="ChEBI" id="CHEBI:29950"/>
        <dbReference type="ChEBI" id="CHEBI:82612"/>
        <dbReference type="ChEBI" id="CHEBI:137386"/>
        <dbReference type="ChEBI" id="CHEBI:137387"/>
        <dbReference type="EC" id="2.1.1.63"/>
    </reaction>
</comment>
<evidence type="ECO:0000256" key="3">
    <source>
        <dbReference type="ARBA" id="ARBA00011918"/>
    </source>
</evidence>
<dbReference type="Pfam" id="PF12833">
    <property type="entry name" value="HTH_18"/>
    <property type="match status" value="1"/>
</dbReference>
<evidence type="ECO:0000256" key="4">
    <source>
        <dbReference type="ARBA" id="ARBA00022603"/>
    </source>
</evidence>
<keyword evidence="7" id="KW-0010">Activator</keyword>
<dbReference type="PROSITE" id="PS01124">
    <property type="entry name" value="HTH_ARAC_FAMILY_2"/>
    <property type="match status" value="1"/>
</dbReference>
<proteinExistence type="inferred from homology"/>
<dbReference type="SUPFAM" id="SSF57884">
    <property type="entry name" value="Ada DNA repair protein, N-terminal domain (N-Ada 10)"/>
    <property type="match status" value="1"/>
</dbReference>
<dbReference type="SUPFAM" id="SSF53155">
    <property type="entry name" value="Methylated DNA-protein cysteine methyltransferase domain"/>
    <property type="match status" value="1"/>
</dbReference>
<dbReference type="PROSITE" id="PS00374">
    <property type="entry name" value="MGMT"/>
    <property type="match status" value="1"/>
</dbReference>
<dbReference type="GO" id="GO:0043565">
    <property type="term" value="F:sequence-specific DNA binding"/>
    <property type="evidence" value="ECO:0007669"/>
    <property type="project" value="InterPro"/>
</dbReference>
<evidence type="ECO:0000313" key="11">
    <source>
        <dbReference type="EMBL" id="GHA87251.1"/>
    </source>
</evidence>
<dbReference type="InterPro" id="IPR036631">
    <property type="entry name" value="MGMT_N_sf"/>
</dbReference>
<gene>
    <name evidence="11" type="ORF">GCM10009069_08210</name>
</gene>
<comment type="caution">
    <text evidence="11">The sequence shown here is derived from an EMBL/GenBank/DDBJ whole genome shotgun (WGS) entry which is preliminary data.</text>
</comment>
<evidence type="ECO:0000259" key="10">
    <source>
        <dbReference type="PROSITE" id="PS01124"/>
    </source>
</evidence>
<dbReference type="InterPro" id="IPR036388">
    <property type="entry name" value="WH-like_DNA-bd_sf"/>
</dbReference>
<dbReference type="InterPro" id="IPR004026">
    <property type="entry name" value="Ada_DNA_repair_Zn-bd"/>
</dbReference>
<evidence type="ECO:0000256" key="8">
    <source>
        <dbReference type="ARBA" id="ARBA00023204"/>
    </source>
</evidence>
<dbReference type="InterPro" id="IPR001497">
    <property type="entry name" value="MethylDNA_cys_MeTrfase_AS"/>
</dbReference>
<dbReference type="GO" id="GO:0003700">
    <property type="term" value="F:DNA-binding transcription factor activity"/>
    <property type="evidence" value="ECO:0007669"/>
    <property type="project" value="InterPro"/>
</dbReference>
<comment type="catalytic activity">
    <reaction evidence="9">
        <text>a 6-O-methyl-2'-deoxyguanosine in DNA + L-cysteinyl-[protein] = S-methyl-L-cysteinyl-[protein] + a 2'-deoxyguanosine in DNA</text>
        <dbReference type="Rhea" id="RHEA:24000"/>
        <dbReference type="Rhea" id="RHEA-COMP:10131"/>
        <dbReference type="Rhea" id="RHEA-COMP:10132"/>
        <dbReference type="Rhea" id="RHEA-COMP:11367"/>
        <dbReference type="Rhea" id="RHEA-COMP:11368"/>
        <dbReference type="ChEBI" id="CHEBI:29950"/>
        <dbReference type="ChEBI" id="CHEBI:82612"/>
        <dbReference type="ChEBI" id="CHEBI:85445"/>
        <dbReference type="ChEBI" id="CHEBI:85448"/>
        <dbReference type="EC" id="2.1.1.63"/>
    </reaction>
</comment>
<dbReference type="FunFam" id="1.10.10.10:FF:000214">
    <property type="entry name" value="Methylated-DNA--protein-cysteine methyltransferase"/>
    <property type="match status" value="1"/>
</dbReference>
<dbReference type="PANTHER" id="PTHR10815:SF5">
    <property type="entry name" value="METHYLATED-DNA--PROTEIN-CYSTEINE METHYLTRANSFERASE"/>
    <property type="match status" value="1"/>
</dbReference>
<evidence type="ECO:0000256" key="2">
    <source>
        <dbReference type="ARBA" id="ARBA00008711"/>
    </source>
</evidence>
<dbReference type="InterPro" id="IPR018060">
    <property type="entry name" value="HTH_AraC"/>
</dbReference>
<dbReference type="NCBIfam" id="TIGR00589">
    <property type="entry name" value="ogt"/>
    <property type="match status" value="1"/>
</dbReference>
<organism evidence="11 12">
    <name type="scientific">Algimonas arctica</name>
    <dbReference type="NCBI Taxonomy" id="1479486"/>
    <lineage>
        <taxon>Bacteria</taxon>
        <taxon>Pseudomonadati</taxon>
        <taxon>Pseudomonadota</taxon>
        <taxon>Alphaproteobacteria</taxon>
        <taxon>Maricaulales</taxon>
        <taxon>Robiginitomaculaceae</taxon>
        <taxon>Algimonas</taxon>
    </lineage>
</organism>
<dbReference type="Gene3D" id="3.30.160.70">
    <property type="entry name" value="Methylated DNA-protein cysteine methyltransferase domain"/>
    <property type="match status" value="1"/>
</dbReference>
<comment type="similarity">
    <text evidence="2">Belongs to the MGMT family.</text>
</comment>